<reference evidence="2" key="1">
    <citation type="submission" date="2019-04" db="EMBL/GenBank/DDBJ databases">
        <title>Evolution of Biomass-Degrading Anaerobic Consortia Revealed by Metagenomics.</title>
        <authorList>
            <person name="Peng X."/>
        </authorList>
    </citation>
    <scope>NUCLEOTIDE SEQUENCE</scope>
    <source>
        <strain evidence="2">SIG18</strain>
    </source>
</reference>
<dbReference type="EMBL" id="SUTK01000002">
    <property type="protein sequence ID" value="MBE6500931.1"/>
    <property type="molecule type" value="Genomic_DNA"/>
</dbReference>
<evidence type="ECO:0008006" key="4">
    <source>
        <dbReference type="Google" id="ProtNLM"/>
    </source>
</evidence>
<gene>
    <name evidence="2" type="ORF">E7Z79_00655</name>
</gene>
<dbReference type="RefSeq" id="WP_303738053.1">
    <property type="nucleotide sequence ID" value="NZ_SUTK01000002.1"/>
</dbReference>
<evidence type="ECO:0000256" key="1">
    <source>
        <dbReference type="SAM" id="MobiDB-lite"/>
    </source>
</evidence>
<evidence type="ECO:0000313" key="3">
    <source>
        <dbReference type="Proteomes" id="UP000783037"/>
    </source>
</evidence>
<organism evidence="2 3">
    <name type="scientific">Methanobrevibacter thaueri</name>
    <dbReference type="NCBI Taxonomy" id="190975"/>
    <lineage>
        <taxon>Archaea</taxon>
        <taxon>Methanobacteriati</taxon>
        <taxon>Methanobacteriota</taxon>
        <taxon>Methanomada group</taxon>
        <taxon>Methanobacteria</taxon>
        <taxon>Methanobacteriales</taxon>
        <taxon>Methanobacteriaceae</taxon>
        <taxon>Methanobrevibacter</taxon>
    </lineage>
</organism>
<evidence type="ECO:0000313" key="2">
    <source>
        <dbReference type="EMBL" id="MBE6500931.1"/>
    </source>
</evidence>
<name>A0A8T3V3N3_9EURY</name>
<proteinExistence type="predicted"/>
<accession>A0A8T3V3N3</accession>
<comment type="caution">
    <text evidence="2">The sequence shown here is derived from an EMBL/GenBank/DDBJ whole genome shotgun (WGS) entry which is preliminary data.</text>
</comment>
<dbReference type="Gene3D" id="2.60.40.10">
    <property type="entry name" value="Immunoglobulins"/>
    <property type="match status" value="3"/>
</dbReference>
<feature type="region of interest" description="Disordered" evidence="1">
    <location>
        <begin position="48"/>
        <end position="72"/>
    </location>
</feature>
<dbReference type="Proteomes" id="UP000783037">
    <property type="component" value="Unassembled WGS sequence"/>
</dbReference>
<dbReference type="InterPro" id="IPR013783">
    <property type="entry name" value="Ig-like_fold"/>
</dbReference>
<dbReference type="AlphaFoldDB" id="A0A8T3V3N3"/>
<protein>
    <recommendedName>
        <fullName evidence="4">Bacterial Ig-like domain (Group 1)</fullName>
    </recommendedName>
</protein>
<sequence length="540" mass="59790">MIEKRKLLILSLFFIIFASSISVISAADSNATDAQTIVDEEIELEQSDLNQDDLSKDGGLDDLIQNDGDKKPTKIEADNVTTVPGEGKIVAKLTDDDGNPLEGYNLTLDILDTSVKRNFVTNSSGEVYFDLERPILDVGNYTGVIKFLGKDNYNESSLNINIEISRFNTNITADNITFILGESGNLTILLTDFNGKPISNATLKLDVSPIHEGLKTNGSGQAVFDFAILDAGTYEGDIQFEDTNKYIGSSIPITVTINRIPTEITAVNVTYTYGEKKYLIVTFKDKNGNPIANETLVFKVNGIPFDNKTDVNGQTEFLLDLAPGSYDATVSFAGNETHESVSSVVSIVVNDIREKISINKYKFDSVYNEGKYLIVTLKDQSGKGVANKEFVVKLNGKTRKYATDSKGQIKVPISSLVPKTYKATISFLGDRKYQPISFDITLVVKKPKPYIFPSKKKFNVNTPVKNYRVTLKNNKNAVMKKVKVYLKVKGKTYAAKTNKKGQAIFKLKTLTKKGTYKAVITFKGDKCYKKVVKNAKIKVW</sequence>